<comment type="caution">
    <text evidence="2">The sequence shown here is derived from an EMBL/GenBank/DDBJ whole genome shotgun (WGS) entry which is preliminary data.</text>
</comment>
<dbReference type="Gene3D" id="3.60.15.10">
    <property type="entry name" value="Ribonuclease Z/Hydroxyacylglutathione hydrolase-like"/>
    <property type="match status" value="1"/>
</dbReference>
<dbReference type="CDD" id="cd07713">
    <property type="entry name" value="DHPS-like_MBL-fold"/>
    <property type="match status" value="1"/>
</dbReference>
<feature type="domain" description="Metallo-beta-lactamase" evidence="1">
    <location>
        <begin position="23"/>
        <end position="222"/>
    </location>
</feature>
<dbReference type="InterPro" id="IPR052926">
    <property type="entry name" value="Metallo-beta-lactamase_dom"/>
</dbReference>
<evidence type="ECO:0000259" key="1">
    <source>
        <dbReference type="SMART" id="SM00849"/>
    </source>
</evidence>
<accession>A0A1F5RH04</accession>
<dbReference type="InterPro" id="IPR041712">
    <property type="entry name" value="DHPS-like_MBL-fold"/>
</dbReference>
<dbReference type="SMART" id="SM00849">
    <property type="entry name" value="Lactamase_B"/>
    <property type="match status" value="1"/>
</dbReference>
<dbReference type="Pfam" id="PF00753">
    <property type="entry name" value="Lactamase_B"/>
    <property type="match status" value="1"/>
</dbReference>
<dbReference type="InterPro" id="IPR036866">
    <property type="entry name" value="RibonucZ/Hydroxyglut_hydro"/>
</dbReference>
<gene>
    <name evidence="2" type="ORF">A2024_11170</name>
</gene>
<protein>
    <recommendedName>
        <fullName evidence="1">Metallo-beta-lactamase domain-containing protein</fullName>
    </recommendedName>
</protein>
<dbReference type="EMBL" id="MFFM01000013">
    <property type="protein sequence ID" value="OGF13755.1"/>
    <property type="molecule type" value="Genomic_DNA"/>
</dbReference>
<name>A0A1F5RH04_9BACT</name>
<organism evidence="2 3">
    <name type="scientific">Candidatus Edwardsbacteria bacterium GWF2_54_11</name>
    <dbReference type="NCBI Taxonomy" id="1817851"/>
    <lineage>
        <taxon>Bacteria</taxon>
        <taxon>Candidatus Edwardsiibacteriota</taxon>
    </lineage>
</organism>
<dbReference type="InterPro" id="IPR001279">
    <property type="entry name" value="Metallo-B-lactamas"/>
</dbReference>
<dbReference type="PANTHER" id="PTHR13754:SF18">
    <property type="entry name" value="7,8-DIHYDROPTERIN-6-METHYL-4-(BETA-D-RIBOFURANOSYL)-AMINOBENZENE-5'-PHOSPHATE SYNTHASE"/>
    <property type="match status" value="1"/>
</dbReference>
<evidence type="ECO:0000313" key="2">
    <source>
        <dbReference type="EMBL" id="OGF13755.1"/>
    </source>
</evidence>
<dbReference type="Proteomes" id="UP000177230">
    <property type="component" value="Unassembled WGS sequence"/>
</dbReference>
<dbReference type="SUPFAM" id="SSF56281">
    <property type="entry name" value="Metallo-hydrolase/oxidoreductase"/>
    <property type="match status" value="1"/>
</dbReference>
<proteinExistence type="predicted"/>
<sequence length="249" mass="27965">MKISVLCENQAGHNGSRSILAEWGLSLLIEAGAVNILFDAGHTNVYWHNAEQLKINLNRTDFIVLSHHHWDHVGGLQHHGFKTKKKLVAHPELIAQLPAKESRKIKTDFRIITSAEPLEFSQGIFYLGEIPRVNNFEKGLFKRKRMPDDSAMAIKTKNGAVVITGCSHSGICNICQYAKQVTGQKLYAVIGGFHLFGNDPKAVEGTVRYFKKEQPKHIYPMHCIDLSNLARFHHEFGIVKFSAGDTIQL</sequence>
<reference evidence="2 3" key="1">
    <citation type="journal article" date="2016" name="Nat. Commun.">
        <title>Thousands of microbial genomes shed light on interconnected biogeochemical processes in an aquifer system.</title>
        <authorList>
            <person name="Anantharaman K."/>
            <person name="Brown C.T."/>
            <person name="Hug L.A."/>
            <person name="Sharon I."/>
            <person name="Castelle C.J."/>
            <person name="Probst A.J."/>
            <person name="Thomas B.C."/>
            <person name="Singh A."/>
            <person name="Wilkins M.J."/>
            <person name="Karaoz U."/>
            <person name="Brodie E.L."/>
            <person name="Williams K.H."/>
            <person name="Hubbard S.S."/>
            <person name="Banfield J.F."/>
        </authorList>
    </citation>
    <scope>NUCLEOTIDE SEQUENCE [LARGE SCALE GENOMIC DNA]</scope>
</reference>
<dbReference type="PANTHER" id="PTHR13754">
    <property type="entry name" value="METALLO-BETA-LACTAMASE SUPERFAMILY PROTEIN"/>
    <property type="match status" value="1"/>
</dbReference>
<evidence type="ECO:0000313" key="3">
    <source>
        <dbReference type="Proteomes" id="UP000177230"/>
    </source>
</evidence>
<dbReference type="GO" id="GO:0016740">
    <property type="term" value="F:transferase activity"/>
    <property type="evidence" value="ECO:0007669"/>
    <property type="project" value="TreeGrafter"/>
</dbReference>
<dbReference type="AlphaFoldDB" id="A0A1F5RH04"/>